<feature type="region of interest" description="Disordered" evidence="5">
    <location>
        <begin position="155"/>
        <end position="174"/>
    </location>
</feature>
<dbReference type="EMBL" id="KN880435">
    <property type="protein sequence ID" value="KIY73602.1"/>
    <property type="molecule type" value="Genomic_DNA"/>
</dbReference>
<feature type="chain" id="PRO_5002317739" evidence="6">
    <location>
        <begin position="23"/>
        <end position="417"/>
    </location>
</feature>
<evidence type="ECO:0000256" key="6">
    <source>
        <dbReference type="SAM" id="SignalP"/>
    </source>
</evidence>
<gene>
    <name evidence="8" type="ORF">CYLTODRAFT_365734</name>
</gene>
<dbReference type="InterPro" id="IPR017853">
    <property type="entry name" value="GH"/>
</dbReference>
<evidence type="ECO:0000256" key="3">
    <source>
        <dbReference type="ARBA" id="ARBA00023295"/>
    </source>
</evidence>
<sequence length="417" mass="47430">MSVRRAMSAALAGVFLLRSVYAFSPTFDYDNEKVRGVNLGGWLVGEPWITPSLFENTGDDRVIDDYTFGQYVDRDTATSMLKQHWDTWITESDFAEIAAAGLNHVRLPIGYWAFDVREGEPYISGQAPYLEKALGWAQQYGLKVVIDLHGVPGSQNGFDNSGQKTDNPTWPNNSEYVQRSNDIIKTLASWYKDRADVVAAIAPLNEPAGFRGGNFLSVTEQYWKDSYGNIRFPYGSDRQSNNLVLVHDAFQELSYWDNFGRNFDGVAMDTHIYQMFSDAENQRSWDEHISFACGKGSSLENFHLWTIVGEWTPAITDCAKWLNGRFVGARYDGSFPGSTRVGDCGYFTGSGADFADEYKEFLRKYWEAQTITYERGTGWLQWTWKAEYADEWTYQAGLQYGWIPQDPTDRQYADICG</sequence>
<keyword evidence="9" id="KW-1185">Reference proteome</keyword>
<dbReference type="Proteomes" id="UP000054007">
    <property type="component" value="Unassembled WGS sequence"/>
</dbReference>
<dbReference type="InterPro" id="IPR001547">
    <property type="entry name" value="Glyco_hydro_5"/>
</dbReference>
<dbReference type="Gene3D" id="3.20.20.80">
    <property type="entry name" value="Glycosidases"/>
    <property type="match status" value="1"/>
</dbReference>
<feature type="domain" description="Glycoside hydrolase family 5" evidence="7">
    <location>
        <begin position="81"/>
        <end position="210"/>
    </location>
</feature>
<keyword evidence="6" id="KW-0732">Signal</keyword>
<evidence type="ECO:0000313" key="8">
    <source>
        <dbReference type="EMBL" id="KIY73602.1"/>
    </source>
</evidence>
<dbReference type="STRING" id="1314674.A0A0D7BT51"/>
<evidence type="ECO:0000313" key="9">
    <source>
        <dbReference type="Proteomes" id="UP000054007"/>
    </source>
</evidence>
<dbReference type="GO" id="GO:0005576">
    <property type="term" value="C:extracellular region"/>
    <property type="evidence" value="ECO:0007669"/>
    <property type="project" value="TreeGrafter"/>
</dbReference>
<dbReference type="SUPFAM" id="SSF51445">
    <property type="entry name" value="(Trans)glycosidases"/>
    <property type="match status" value="1"/>
</dbReference>
<keyword evidence="3 4" id="KW-0326">Glycosidase</keyword>
<dbReference type="InterPro" id="IPR050386">
    <property type="entry name" value="Glycosyl_hydrolase_5"/>
</dbReference>
<dbReference type="GO" id="GO:0009986">
    <property type="term" value="C:cell surface"/>
    <property type="evidence" value="ECO:0007669"/>
    <property type="project" value="TreeGrafter"/>
</dbReference>
<accession>A0A0D7BT51</accession>
<evidence type="ECO:0000256" key="5">
    <source>
        <dbReference type="SAM" id="MobiDB-lite"/>
    </source>
</evidence>
<dbReference type="OrthoDB" id="62120at2759"/>
<dbReference type="Pfam" id="PF00150">
    <property type="entry name" value="Cellulase"/>
    <property type="match status" value="1"/>
</dbReference>
<evidence type="ECO:0000256" key="2">
    <source>
        <dbReference type="ARBA" id="ARBA00022801"/>
    </source>
</evidence>
<evidence type="ECO:0000256" key="1">
    <source>
        <dbReference type="ARBA" id="ARBA00005641"/>
    </source>
</evidence>
<keyword evidence="2 4" id="KW-0378">Hydrolase</keyword>
<evidence type="ECO:0000259" key="7">
    <source>
        <dbReference type="Pfam" id="PF00150"/>
    </source>
</evidence>
<protein>
    <submittedName>
        <fullName evidence="8">Glycoside hydrolase family 5 protein</fullName>
    </submittedName>
</protein>
<reference evidence="8 9" key="1">
    <citation type="journal article" date="2015" name="Fungal Genet. Biol.">
        <title>Evolution of novel wood decay mechanisms in Agaricales revealed by the genome sequences of Fistulina hepatica and Cylindrobasidium torrendii.</title>
        <authorList>
            <person name="Floudas D."/>
            <person name="Held B.W."/>
            <person name="Riley R."/>
            <person name="Nagy L.G."/>
            <person name="Koehler G."/>
            <person name="Ransdell A.S."/>
            <person name="Younus H."/>
            <person name="Chow J."/>
            <person name="Chiniquy J."/>
            <person name="Lipzen A."/>
            <person name="Tritt A."/>
            <person name="Sun H."/>
            <person name="Haridas S."/>
            <person name="LaButti K."/>
            <person name="Ohm R.A."/>
            <person name="Kues U."/>
            <person name="Blanchette R.A."/>
            <person name="Grigoriev I.V."/>
            <person name="Minto R.E."/>
            <person name="Hibbett D.S."/>
        </authorList>
    </citation>
    <scope>NUCLEOTIDE SEQUENCE [LARGE SCALE GENOMIC DNA]</scope>
    <source>
        <strain evidence="8 9">FP15055 ss-10</strain>
    </source>
</reference>
<dbReference type="GO" id="GO:0009251">
    <property type="term" value="P:glucan catabolic process"/>
    <property type="evidence" value="ECO:0007669"/>
    <property type="project" value="TreeGrafter"/>
</dbReference>
<evidence type="ECO:0000256" key="4">
    <source>
        <dbReference type="RuleBase" id="RU361153"/>
    </source>
</evidence>
<proteinExistence type="inferred from homology"/>
<dbReference type="AlphaFoldDB" id="A0A0D7BT51"/>
<name>A0A0D7BT51_9AGAR</name>
<dbReference type="PANTHER" id="PTHR31297">
    <property type="entry name" value="GLUCAN ENDO-1,6-BETA-GLUCOSIDASE B"/>
    <property type="match status" value="1"/>
</dbReference>
<comment type="similarity">
    <text evidence="1 4">Belongs to the glycosyl hydrolase 5 (cellulase A) family.</text>
</comment>
<organism evidence="8 9">
    <name type="scientific">Cylindrobasidium torrendii FP15055 ss-10</name>
    <dbReference type="NCBI Taxonomy" id="1314674"/>
    <lineage>
        <taxon>Eukaryota</taxon>
        <taxon>Fungi</taxon>
        <taxon>Dikarya</taxon>
        <taxon>Basidiomycota</taxon>
        <taxon>Agaricomycotina</taxon>
        <taxon>Agaricomycetes</taxon>
        <taxon>Agaricomycetidae</taxon>
        <taxon>Agaricales</taxon>
        <taxon>Marasmiineae</taxon>
        <taxon>Physalacriaceae</taxon>
        <taxon>Cylindrobasidium</taxon>
    </lineage>
</organism>
<dbReference type="GO" id="GO:0008422">
    <property type="term" value="F:beta-glucosidase activity"/>
    <property type="evidence" value="ECO:0007669"/>
    <property type="project" value="TreeGrafter"/>
</dbReference>
<dbReference type="PANTHER" id="PTHR31297:SF42">
    <property type="entry name" value="GLYCOSIDE HYDROLASE FAMILY 5 DOMAIN-CONTAINING PROTEIN"/>
    <property type="match status" value="1"/>
</dbReference>
<feature type="signal peptide" evidence="6">
    <location>
        <begin position="1"/>
        <end position="22"/>
    </location>
</feature>